<dbReference type="PANTHER" id="PTHR37310">
    <property type="entry name" value="CYTOPLASMIC PROTEIN-RELATED"/>
    <property type="match status" value="1"/>
</dbReference>
<dbReference type="InterPro" id="IPR044543">
    <property type="entry name" value="YHJQ-like"/>
</dbReference>
<dbReference type="OrthoDB" id="5396211at2"/>
<dbReference type="Pfam" id="PF03860">
    <property type="entry name" value="Csp"/>
    <property type="match status" value="1"/>
</dbReference>
<dbReference type="Gene3D" id="1.20.1270.360">
    <property type="match status" value="1"/>
</dbReference>
<sequence length="110" mass="11932">MLNDTAYQTCIQACLDCAMTCEACASACLQEQDVKMMARCITLDRECADLCLLAARLMAREAENAQAFCRLCADICRACGEECGKHEAEHCQACSRACLACAEECARMAA</sequence>
<dbReference type="EMBL" id="VJOY01000012">
    <property type="protein sequence ID" value="TRX73659.1"/>
    <property type="molecule type" value="Genomic_DNA"/>
</dbReference>
<dbReference type="AlphaFoldDB" id="A0A553GW06"/>
<evidence type="ECO:0000313" key="2">
    <source>
        <dbReference type="Proteomes" id="UP000315235"/>
    </source>
</evidence>
<dbReference type="CDD" id="cd08026">
    <property type="entry name" value="DUF326"/>
    <property type="match status" value="1"/>
</dbReference>
<proteinExistence type="predicted"/>
<dbReference type="Proteomes" id="UP000315235">
    <property type="component" value="Unassembled WGS sequence"/>
</dbReference>
<accession>A0A553GW06</accession>
<comment type="caution">
    <text evidence="1">The sequence shown here is derived from an EMBL/GenBank/DDBJ whole genome shotgun (WGS) entry which is preliminary data.</text>
</comment>
<dbReference type="PANTHER" id="PTHR37310:SF1">
    <property type="entry name" value="CYTOPLASMIC PROTEIN"/>
    <property type="match status" value="1"/>
</dbReference>
<organism evidence="1 2">
    <name type="scientific">Pseudomonas mangiferae</name>
    <dbReference type="NCBI Taxonomy" id="2593654"/>
    <lineage>
        <taxon>Bacteria</taxon>
        <taxon>Pseudomonadati</taxon>
        <taxon>Pseudomonadota</taxon>
        <taxon>Gammaproteobacteria</taxon>
        <taxon>Pseudomonadales</taxon>
        <taxon>Pseudomonadaceae</taxon>
        <taxon>Pseudomonas</taxon>
    </lineage>
</organism>
<dbReference type="InterPro" id="IPR005560">
    <property type="entry name" value="Csp_YhjQ"/>
</dbReference>
<gene>
    <name evidence="1" type="ORF">FM069_16120</name>
</gene>
<keyword evidence="2" id="KW-1185">Reference proteome</keyword>
<name>A0A553GW06_9PSED</name>
<protein>
    <submittedName>
        <fullName evidence="1">Four-helix bundle copper-binding protein</fullName>
    </submittedName>
</protein>
<reference evidence="1 2" key="1">
    <citation type="submission" date="2019-07" db="EMBL/GenBank/DDBJ databases">
        <title>Pseudomonas mangiferae sp. nov., isolated from bark of mango tree in Thailand.</title>
        <authorList>
            <person name="Srisuk N."/>
            <person name="Anurat P."/>
        </authorList>
    </citation>
    <scope>NUCLEOTIDE SEQUENCE [LARGE SCALE GENOMIC DNA]</scope>
    <source>
        <strain evidence="1 2">DMKU_BBB3-04</strain>
    </source>
</reference>
<dbReference type="RefSeq" id="WP_143489394.1">
    <property type="nucleotide sequence ID" value="NZ_VJOY01000012.1"/>
</dbReference>
<evidence type="ECO:0000313" key="1">
    <source>
        <dbReference type="EMBL" id="TRX73659.1"/>
    </source>
</evidence>